<evidence type="ECO:0000313" key="2">
    <source>
        <dbReference type="Proteomes" id="UP000704529"/>
    </source>
</evidence>
<protein>
    <submittedName>
        <fullName evidence="1">Uncharacterized protein</fullName>
    </submittedName>
</protein>
<dbReference type="Proteomes" id="UP000704529">
    <property type="component" value="Unassembled WGS sequence"/>
</dbReference>
<accession>A0AA40ZYA0</accession>
<organism evidence="1 2">
    <name type="scientific">Sphingomonas yabuuchiae</name>
    <dbReference type="NCBI Taxonomy" id="172044"/>
    <lineage>
        <taxon>Bacteria</taxon>
        <taxon>Pseudomonadati</taxon>
        <taxon>Pseudomonadota</taxon>
        <taxon>Alphaproteobacteria</taxon>
        <taxon>Sphingomonadales</taxon>
        <taxon>Sphingomonadaceae</taxon>
        <taxon>Sphingomonas</taxon>
    </lineage>
</organism>
<sequence length="66" mass="7583">MLMEKILSDIEAFLATHGIAPTRFGDEALGDRHLVRQLREGRRLWPETEAKVRKFMSEYQPARAAA</sequence>
<proteinExistence type="predicted"/>
<gene>
    <name evidence="1" type="ORF">JYA60_00330</name>
</gene>
<reference evidence="1" key="1">
    <citation type="submission" date="2021-01" db="EMBL/GenBank/DDBJ databases">
        <title>Genome Sequencing of Type Strains.</title>
        <authorList>
            <person name="Lemaire J.F."/>
            <person name="Inderbitzin P."/>
            <person name="Collins S.B."/>
            <person name="Wespe N."/>
            <person name="Knight-Connoni V."/>
        </authorList>
    </citation>
    <scope>NUCLEOTIDE SEQUENCE</scope>
    <source>
        <strain evidence="1">DSM 14562</strain>
    </source>
</reference>
<dbReference type="EMBL" id="JAFHKU010000045">
    <property type="protein sequence ID" value="MBN3556696.1"/>
    <property type="molecule type" value="Genomic_DNA"/>
</dbReference>
<comment type="caution">
    <text evidence="1">The sequence shown here is derived from an EMBL/GenBank/DDBJ whole genome shotgun (WGS) entry which is preliminary data.</text>
</comment>
<name>A0AA40ZYA0_9SPHN</name>
<dbReference type="AlphaFoldDB" id="A0AA40ZYA0"/>
<evidence type="ECO:0000313" key="1">
    <source>
        <dbReference type="EMBL" id="MBN3556696.1"/>
    </source>
</evidence>